<dbReference type="InterPro" id="IPR004344">
    <property type="entry name" value="TTL/TTLL_fam"/>
</dbReference>
<feature type="domain" description="RING-type" evidence="10">
    <location>
        <begin position="359"/>
        <end position="406"/>
    </location>
</feature>
<evidence type="ECO:0000256" key="1">
    <source>
        <dbReference type="ARBA" id="ARBA00022679"/>
    </source>
</evidence>
<dbReference type="InterPro" id="IPR001841">
    <property type="entry name" value="Znf_RING"/>
</dbReference>
<evidence type="ECO:0000256" key="5">
    <source>
        <dbReference type="ARBA" id="ARBA00022786"/>
    </source>
</evidence>
<keyword evidence="3" id="KW-0677">Repeat</keyword>
<name>A0AAD1Y4E7_EUPCR</name>
<keyword evidence="13" id="KW-1185">Reference proteome</keyword>
<feature type="compositionally biased region" description="Basic and acidic residues" evidence="9">
    <location>
        <begin position="791"/>
        <end position="801"/>
    </location>
</feature>
<dbReference type="PANTHER" id="PTHR46069:SF1">
    <property type="entry name" value="CHROMOSOME UNDETERMINED SCAFFOLD_125, WHOLE GENOME SHOTGUN SEQUENCE"/>
    <property type="match status" value="1"/>
</dbReference>
<accession>A0AAD1Y4E7</accession>
<keyword evidence="2" id="KW-0479">Metal-binding</keyword>
<dbReference type="SMART" id="SM00184">
    <property type="entry name" value="RING"/>
    <property type="match status" value="1"/>
</dbReference>
<evidence type="ECO:0000256" key="3">
    <source>
        <dbReference type="ARBA" id="ARBA00022737"/>
    </source>
</evidence>
<keyword evidence="5" id="KW-0833">Ubl conjugation pathway</keyword>
<dbReference type="Gene3D" id="3.30.40.10">
    <property type="entry name" value="Zinc/RING finger domain, C3HC4 (zinc finger)"/>
    <property type="match status" value="1"/>
</dbReference>
<reference evidence="12" key="1">
    <citation type="submission" date="2023-07" db="EMBL/GenBank/DDBJ databases">
        <authorList>
            <consortium name="AG Swart"/>
            <person name="Singh M."/>
            <person name="Singh A."/>
            <person name="Seah K."/>
            <person name="Emmerich C."/>
        </authorList>
    </citation>
    <scope>NUCLEOTIDE SEQUENCE</scope>
    <source>
        <strain evidence="12">DP1</strain>
    </source>
</reference>
<evidence type="ECO:0000259" key="10">
    <source>
        <dbReference type="PROSITE" id="PS50089"/>
    </source>
</evidence>
<organism evidence="12 13">
    <name type="scientific">Euplotes crassus</name>
    <dbReference type="NCBI Taxonomy" id="5936"/>
    <lineage>
        <taxon>Eukaryota</taxon>
        <taxon>Sar</taxon>
        <taxon>Alveolata</taxon>
        <taxon>Ciliophora</taxon>
        <taxon>Intramacronucleata</taxon>
        <taxon>Spirotrichea</taxon>
        <taxon>Hypotrichia</taxon>
        <taxon>Euplotida</taxon>
        <taxon>Euplotidae</taxon>
        <taxon>Moneuplotes</taxon>
    </lineage>
</organism>
<keyword evidence="8" id="KW-0175">Coiled coil</keyword>
<feature type="compositionally biased region" description="Acidic residues" evidence="9">
    <location>
        <begin position="1182"/>
        <end position="1192"/>
    </location>
</feature>
<dbReference type="PROSITE" id="PS51221">
    <property type="entry name" value="TTL"/>
    <property type="match status" value="1"/>
</dbReference>
<evidence type="ECO:0000313" key="12">
    <source>
        <dbReference type="EMBL" id="CAI2384477.1"/>
    </source>
</evidence>
<dbReference type="InterPro" id="IPR044066">
    <property type="entry name" value="TRIAD_supradom"/>
</dbReference>
<dbReference type="PANTHER" id="PTHR46069">
    <property type="entry name" value="TUBULIN TYROSINE LIGASE"/>
    <property type="match status" value="1"/>
</dbReference>
<dbReference type="InterPro" id="IPR013083">
    <property type="entry name" value="Znf_RING/FYVE/PHD"/>
</dbReference>
<feature type="compositionally biased region" description="Basic and acidic residues" evidence="9">
    <location>
        <begin position="1136"/>
        <end position="1154"/>
    </location>
</feature>
<dbReference type="PROSITE" id="PS50089">
    <property type="entry name" value="ZF_RING_2"/>
    <property type="match status" value="1"/>
</dbReference>
<dbReference type="SUPFAM" id="SSF56059">
    <property type="entry name" value="Glutathione synthetase ATP-binding domain-like"/>
    <property type="match status" value="1"/>
</dbReference>
<dbReference type="PROSITE" id="PS51873">
    <property type="entry name" value="TRIAD"/>
    <property type="match status" value="1"/>
</dbReference>
<feature type="domain" description="RING-type" evidence="11">
    <location>
        <begin position="355"/>
        <end position="549"/>
    </location>
</feature>
<keyword evidence="1" id="KW-0808">Transferase</keyword>
<dbReference type="Gene3D" id="3.30.470.20">
    <property type="entry name" value="ATP-grasp fold, B domain"/>
    <property type="match status" value="1"/>
</dbReference>
<keyword evidence="4 7" id="KW-0863">Zinc-finger</keyword>
<evidence type="ECO:0000313" key="13">
    <source>
        <dbReference type="Proteomes" id="UP001295684"/>
    </source>
</evidence>
<evidence type="ECO:0000256" key="2">
    <source>
        <dbReference type="ARBA" id="ARBA00022723"/>
    </source>
</evidence>
<protein>
    <submittedName>
        <fullName evidence="12">Uncharacterized protein</fullName>
    </submittedName>
</protein>
<keyword evidence="6" id="KW-0862">Zinc</keyword>
<evidence type="ECO:0000256" key="7">
    <source>
        <dbReference type="PROSITE-ProRule" id="PRU00175"/>
    </source>
</evidence>
<sequence>MMLERISSNLMQETKQEVQIRNSKQNKSMRRRRRNRKRNKKKNNDKSFSIMISSCKINHIRDKDPGVCNNSEYDLMNNNGSKNGIPPNQILESNDYQKTKLYTECETSKLEESPNFLKQGRSVKRGGKSSEKDKRTILPVQIRGNYDRRNPQTSLNRMKCRKESNSLIENKYQNHPMIINQMHEPQEINALTPKTCVRDIRELKTTSSCYPIEAKEDQYTEEINLPLFQIEKGNNYLKKKIAYEFNYKDDKSSNERPSPMYKAKYNLPDQKVYNDLTTEDSTVPKKPFQKKFNSSESGMFKNIEKYKKRRGIDEKISSQEKKFPHHIYKKDKLVSKAIKIKTVNRKYHKDFLDNKALDCGICNKNDEAKSLIPLSCTHSFHPECLRDLIVERISKKSVPISCPICNKQLLEREIKILIHPNQYEKYITMILSKTLRSQELHCIYCYTPITNKKDSLSLKISCKKCKQSYCINCNKEWAPQHSCNSKKMISPNCKTKHCSDKKCICGNTEWQSYIKAKKYNSRTGKNQAHSNSAKPVSHKSSKFEYFRAKNQLRSKKKQIISVQGIKYNSKQSLQPHSQGHKNRKGKYCLGNFKGDIHNFQFSCQCEICRIITTDLSNSNYLDNSEELYHSQKSRMYCSEKKNKKSLRKNGNTFLRRYCQGRRERPKDLSFGGIYYDEENDKFETTYNINPSDASYDKDNDDISINLCSEIMSAHNSDKMAKKETKIPVPNNLERIEQKMRNKSIEEYNVSQKRWTKVLSTSPKKIEKPVMQKAKSFKANKLVNKIPPESYSNKEKTVENQKSKQRPSTNRVDSVKELENNRTKPKNKTKKRCCEGKGGCTGYVPPPLNKPIMTPSTHLNGHPINIAIKNINQFINLAFKIKSKDGYNVSSILNLGRTLGIVYPKSQIVDHNFLRSREFLSFSKEKILRYLYSVINNSNGKIEPDNSKSLISFHQNRFYIGRGNNSILVRSVIKQRWWWSMNEREDFFKSNFIWTQWRKNKHLSILDTKNECTNQEMNDLKNQVLSERNTDDSYGGESPQQADIEDATSSPHVLFQTKIYNRLENNFHLSNKKALFWNMSEYYQSIDKSPWDALPVTFHIENGLTDPEYAKFLSFQSRLEMEIEIKTRTKNEELLRRRKEEERKRTQERLQERRNRVGRRGKKIVRSEPTSSEEETNSSYYTDSEEEESDDDEFKIPKNMWIVKPGENTNRGNGIQVCSSLQEVENIIRTCRPKQEVQKDNKDTNSKLEDNQRRTFILQKYIDRPLLIKGRKFDIRAFGTMTSINGLLKGYFYEDGYIRTSSTKYTSKSNDVFIHLTNDAVQKHADNFGKYENGNKLSYHDFQKYLNSHYPDENVCFYRDILPQMRCLVADAFRSVYGKIDPFRRINSFEIYGFDFMIDRDFKVYMIECNTNPCLELPCPLLTRVISGMLDNSFRIAIDPLFPPNDFSFCCKRTAALPAETKYELVFDEETDGFELTELLKKQKNCIFDIEEEEEDDQAEGELSEEEFMAEEAG</sequence>
<feature type="coiled-coil region" evidence="8">
    <location>
        <begin position="1002"/>
        <end position="1029"/>
    </location>
</feature>
<comment type="caution">
    <text evidence="12">The sequence shown here is derived from an EMBL/GenBank/DDBJ whole genome shotgun (WGS) entry which is preliminary data.</text>
</comment>
<dbReference type="GO" id="GO:0008270">
    <property type="term" value="F:zinc ion binding"/>
    <property type="evidence" value="ECO:0007669"/>
    <property type="project" value="UniProtKB-KW"/>
</dbReference>
<feature type="compositionally biased region" description="Basic residues" evidence="9">
    <location>
        <begin position="27"/>
        <end position="43"/>
    </location>
</feature>
<feature type="region of interest" description="Disordered" evidence="9">
    <location>
        <begin position="1"/>
        <end position="49"/>
    </location>
</feature>
<evidence type="ECO:0000256" key="4">
    <source>
        <dbReference type="ARBA" id="ARBA00022771"/>
    </source>
</evidence>
<feature type="region of interest" description="Disordered" evidence="9">
    <location>
        <begin position="1136"/>
        <end position="1194"/>
    </location>
</feature>
<evidence type="ECO:0000259" key="11">
    <source>
        <dbReference type="PROSITE" id="PS51873"/>
    </source>
</evidence>
<dbReference type="EMBL" id="CAMPGE010026813">
    <property type="protein sequence ID" value="CAI2384477.1"/>
    <property type="molecule type" value="Genomic_DNA"/>
</dbReference>
<gene>
    <name evidence="12" type="ORF">ECRASSUSDP1_LOCUS26007</name>
</gene>
<dbReference type="Pfam" id="PF03133">
    <property type="entry name" value="TTL"/>
    <property type="match status" value="1"/>
</dbReference>
<feature type="compositionally biased region" description="Polar residues" evidence="9">
    <location>
        <begin position="1"/>
        <end position="20"/>
    </location>
</feature>
<dbReference type="Proteomes" id="UP001295684">
    <property type="component" value="Unassembled WGS sequence"/>
</dbReference>
<dbReference type="GO" id="GO:0016740">
    <property type="term" value="F:transferase activity"/>
    <property type="evidence" value="ECO:0007669"/>
    <property type="project" value="UniProtKB-KW"/>
</dbReference>
<evidence type="ECO:0000256" key="8">
    <source>
        <dbReference type="SAM" id="Coils"/>
    </source>
</evidence>
<feature type="compositionally biased region" description="Basic and acidic residues" evidence="9">
    <location>
        <begin position="812"/>
        <end position="821"/>
    </location>
</feature>
<evidence type="ECO:0000256" key="9">
    <source>
        <dbReference type="SAM" id="MobiDB-lite"/>
    </source>
</evidence>
<evidence type="ECO:0000256" key="6">
    <source>
        <dbReference type="ARBA" id="ARBA00022833"/>
    </source>
</evidence>
<feature type="region of interest" description="Disordered" evidence="9">
    <location>
        <begin position="1492"/>
        <end position="1513"/>
    </location>
</feature>
<feature type="region of interest" description="Disordered" evidence="9">
    <location>
        <begin position="784"/>
        <end position="831"/>
    </location>
</feature>
<dbReference type="SUPFAM" id="SSF57850">
    <property type="entry name" value="RING/U-box"/>
    <property type="match status" value="1"/>
</dbReference>
<proteinExistence type="predicted"/>